<dbReference type="PANTHER" id="PTHR45833">
    <property type="entry name" value="METHIONINE SYNTHASE"/>
    <property type="match status" value="1"/>
</dbReference>
<dbReference type="PANTHER" id="PTHR45833:SF1">
    <property type="entry name" value="METHIONINE SYNTHASE"/>
    <property type="match status" value="1"/>
</dbReference>
<evidence type="ECO:0000259" key="3">
    <source>
        <dbReference type="PROSITE" id="PS51332"/>
    </source>
</evidence>
<dbReference type="GO" id="GO:0046653">
    <property type="term" value="P:tetrahydrofolate metabolic process"/>
    <property type="evidence" value="ECO:0007669"/>
    <property type="project" value="TreeGrafter"/>
</dbReference>
<dbReference type="PROSITE" id="PS51332">
    <property type="entry name" value="B12_BINDING"/>
    <property type="match status" value="1"/>
</dbReference>
<dbReference type="AlphaFoldDB" id="A0A974XG02"/>
<evidence type="ECO:0000313" key="4">
    <source>
        <dbReference type="EMBL" id="QSX09167.1"/>
    </source>
</evidence>
<dbReference type="Pfam" id="PF02607">
    <property type="entry name" value="B12-binding_2"/>
    <property type="match status" value="1"/>
</dbReference>
<dbReference type="SMART" id="SM01018">
    <property type="entry name" value="B12-binding_2"/>
    <property type="match status" value="1"/>
</dbReference>
<proteinExistence type="predicted"/>
<dbReference type="GO" id="GO:0046872">
    <property type="term" value="F:metal ion binding"/>
    <property type="evidence" value="ECO:0007669"/>
    <property type="project" value="UniProtKB-KW"/>
</dbReference>
<reference evidence="4" key="1">
    <citation type="submission" date="2021-03" db="EMBL/GenBank/DDBJ databases">
        <title>Alkalibacter marinus sp. nov., isolated from tidal flat sediment.</title>
        <authorList>
            <person name="Namirimu T."/>
            <person name="Yang J.-A."/>
            <person name="Yang S.-H."/>
            <person name="Kim Y.-J."/>
            <person name="Kwon K.K."/>
        </authorList>
    </citation>
    <scope>NUCLEOTIDE SEQUENCE</scope>
    <source>
        <strain evidence="4">ES005</strain>
    </source>
</reference>
<dbReference type="EMBL" id="CP071444">
    <property type="protein sequence ID" value="QSX09167.1"/>
    <property type="molecule type" value="Genomic_DNA"/>
</dbReference>
<dbReference type="SUPFAM" id="SSF52242">
    <property type="entry name" value="Cobalamin (vitamin B12)-binding domain"/>
    <property type="match status" value="1"/>
</dbReference>
<dbReference type="GO" id="GO:0008705">
    <property type="term" value="F:methionine synthase activity"/>
    <property type="evidence" value="ECO:0007669"/>
    <property type="project" value="TreeGrafter"/>
</dbReference>
<dbReference type="SUPFAM" id="SSF47644">
    <property type="entry name" value="Methionine synthase domain"/>
    <property type="match status" value="1"/>
</dbReference>
<dbReference type="Proteomes" id="UP000663499">
    <property type="component" value="Chromosome"/>
</dbReference>
<dbReference type="RefSeq" id="WP_207300506.1">
    <property type="nucleotide sequence ID" value="NZ_CP071444.1"/>
</dbReference>
<evidence type="ECO:0000256" key="2">
    <source>
        <dbReference type="ARBA" id="ARBA00023285"/>
    </source>
</evidence>
<protein>
    <submittedName>
        <fullName evidence="4">Cobalamin-dependent protein</fullName>
    </submittedName>
</protein>
<organism evidence="4 5">
    <name type="scientific">Alkalibacter rhizosphaerae</name>
    <dbReference type="NCBI Taxonomy" id="2815577"/>
    <lineage>
        <taxon>Bacteria</taxon>
        <taxon>Bacillati</taxon>
        <taxon>Bacillota</taxon>
        <taxon>Clostridia</taxon>
        <taxon>Eubacteriales</taxon>
        <taxon>Eubacteriaceae</taxon>
        <taxon>Alkalibacter</taxon>
    </lineage>
</organism>
<name>A0A974XG02_9FIRM</name>
<dbReference type="Gene3D" id="1.10.1240.10">
    <property type="entry name" value="Methionine synthase domain"/>
    <property type="match status" value="1"/>
</dbReference>
<keyword evidence="1" id="KW-0479">Metal-binding</keyword>
<feature type="domain" description="B12-binding" evidence="3">
    <location>
        <begin position="86"/>
        <end position="215"/>
    </location>
</feature>
<keyword evidence="2" id="KW-0170">Cobalt</keyword>
<evidence type="ECO:0000256" key="1">
    <source>
        <dbReference type="ARBA" id="ARBA00022723"/>
    </source>
</evidence>
<dbReference type="InterPro" id="IPR036594">
    <property type="entry name" value="Meth_synthase_dom"/>
</dbReference>
<dbReference type="GO" id="GO:0050667">
    <property type="term" value="P:homocysteine metabolic process"/>
    <property type="evidence" value="ECO:0007669"/>
    <property type="project" value="TreeGrafter"/>
</dbReference>
<dbReference type="InterPro" id="IPR036724">
    <property type="entry name" value="Cobalamin-bd_sf"/>
</dbReference>
<dbReference type="InterPro" id="IPR003759">
    <property type="entry name" value="Cbl-bd_cap"/>
</dbReference>
<dbReference type="KEGG" id="alka:J0B03_03600"/>
<dbReference type="GO" id="GO:0031419">
    <property type="term" value="F:cobalamin binding"/>
    <property type="evidence" value="ECO:0007669"/>
    <property type="project" value="InterPro"/>
</dbReference>
<dbReference type="Pfam" id="PF02310">
    <property type="entry name" value="B12-binding"/>
    <property type="match status" value="1"/>
</dbReference>
<dbReference type="Gene3D" id="3.40.50.280">
    <property type="entry name" value="Cobalamin-binding domain"/>
    <property type="match status" value="1"/>
</dbReference>
<accession>A0A974XG02</accession>
<gene>
    <name evidence="4" type="ORF">J0B03_03600</name>
</gene>
<dbReference type="InterPro" id="IPR006158">
    <property type="entry name" value="Cobalamin-bd"/>
</dbReference>
<evidence type="ECO:0000313" key="5">
    <source>
        <dbReference type="Proteomes" id="UP000663499"/>
    </source>
</evidence>
<dbReference type="InterPro" id="IPR050554">
    <property type="entry name" value="Met_Synthase/Corrinoid"/>
</dbReference>
<dbReference type="GO" id="GO:0005829">
    <property type="term" value="C:cytosol"/>
    <property type="evidence" value="ECO:0007669"/>
    <property type="project" value="TreeGrafter"/>
</dbReference>
<sequence length="215" mass="23588">MEDLLVLAVEELNEKKALELVRSYLASGQDVLEIQNKVNMGLQKVGYRYEQGEYYIADLIVAGELVKQIMNLKGMAFSIKTKGPASGTVLVGTVFEDIHDVGKDIFVSMLQSAGFRTIDLGVDVSARRFVEAIQQEKPDILGISGVLTTIGENLVEVMEAVRQAGLRDGLYVIVGGGTVNEKLFERLEADAYSQDAVEGVKICLEWMKAKRQAGK</sequence>
<keyword evidence="5" id="KW-1185">Reference proteome</keyword>